<evidence type="ECO:0000256" key="2">
    <source>
        <dbReference type="ARBA" id="ARBA00023128"/>
    </source>
</evidence>
<feature type="compositionally biased region" description="Basic residues" evidence="5">
    <location>
        <begin position="114"/>
        <end position="127"/>
    </location>
</feature>
<organism evidence="7 8">
    <name type="scientific">Periconia macrospinosa</name>
    <dbReference type="NCBI Taxonomy" id="97972"/>
    <lineage>
        <taxon>Eukaryota</taxon>
        <taxon>Fungi</taxon>
        <taxon>Dikarya</taxon>
        <taxon>Ascomycota</taxon>
        <taxon>Pezizomycotina</taxon>
        <taxon>Dothideomycetes</taxon>
        <taxon>Pleosporomycetidae</taxon>
        <taxon>Pleosporales</taxon>
        <taxon>Massarineae</taxon>
        <taxon>Periconiaceae</taxon>
        <taxon>Periconia</taxon>
    </lineage>
</organism>
<dbReference type="InterPro" id="IPR013177">
    <property type="entry name" value="Ribosomal_mS38_C"/>
</dbReference>
<dbReference type="AlphaFoldDB" id="A0A2V1E340"/>
<evidence type="ECO:0000256" key="1">
    <source>
        <dbReference type="ARBA" id="ARBA00004173"/>
    </source>
</evidence>
<dbReference type="SMART" id="SM01155">
    <property type="entry name" value="DUF1713"/>
    <property type="match status" value="1"/>
</dbReference>
<proteinExistence type="inferred from homology"/>
<sequence length="389" mass="42270">MAGFGWIGSGIVQAGTASSAINTIGESLTFTSLHQVAMLSPTVGRAVRSTGSISAASACALSRPAALGAVQQSFSRPSHQRRLSSSKASIPPDGSNTNGPSSPQQTPASANKAPSRKVTGRSSKKRSVAQALNVPHVPPTDYLQKPEVKISSFFSLHRPISLTTPIPPVATNTSFDSIFKARAPNDRKQMTNNIQVMSSGIESLEAALNLDDSRQTHEDMSLQANVEVHHMDGPPQASLDQLMARLVPFRPPPVPVVDQGSVESSTLGMEEAPATSPAKQRAWSTAVVVTESTDASGNRTYSATTAPMVEIPVPDAGKGQEMDEMDIRQPFLERMTRRRVTQSRYRDNLGRPDMLAISVKRQRKLKMKKHKYKKLMKRTRLERKKLDRL</sequence>
<dbReference type="STRING" id="97972.A0A2V1E340"/>
<dbReference type="EMBL" id="KZ805319">
    <property type="protein sequence ID" value="PVI04736.1"/>
    <property type="molecule type" value="Genomic_DNA"/>
</dbReference>
<comment type="similarity">
    <text evidence="3">Belongs to the mitochondrion-specific ribosomal protein mS38 family.</text>
</comment>
<evidence type="ECO:0000313" key="7">
    <source>
        <dbReference type="EMBL" id="PVI04736.1"/>
    </source>
</evidence>
<dbReference type="PANTHER" id="PTHR32035">
    <property type="entry name" value="AURORA KINASE A-INTERACTING PROTEIN"/>
    <property type="match status" value="1"/>
</dbReference>
<dbReference type="PANTHER" id="PTHR32035:SF3">
    <property type="entry name" value="SMALL RIBOSOMAL SUBUNIT PROTEIN MS38"/>
    <property type="match status" value="1"/>
</dbReference>
<evidence type="ECO:0000313" key="8">
    <source>
        <dbReference type="Proteomes" id="UP000244855"/>
    </source>
</evidence>
<protein>
    <recommendedName>
        <fullName evidence="4">Small ribosomal subunit protein mS38</fullName>
    </recommendedName>
</protein>
<dbReference type="GO" id="GO:0005739">
    <property type="term" value="C:mitochondrion"/>
    <property type="evidence" value="ECO:0007669"/>
    <property type="project" value="UniProtKB-SubCell"/>
</dbReference>
<name>A0A2V1E340_9PLEO</name>
<feature type="domain" description="Ribosomal protein mS38 C-terminal" evidence="6">
    <location>
        <begin position="355"/>
        <end position="388"/>
    </location>
</feature>
<keyword evidence="2" id="KW-0496">Mitochondrion</keyword>
<evidence type="ECO:0000256" key="5">
    <source>
        <dbReference type="SAM" id="MobiDB-lite"/>
    </source>
</evidence>
<evidence type="ECO:0000256" key="4">
    <source>
        <dbReference type="ARBA" id="ARBA00035682"/>
    </source>
</evidence>
<dbReference type="Proteomes" id="UP000244855">
    <property type="component" value="Unassembled WGS sequence"/>
</dbReference>
<feature type="region of interest" description="Disordered" evidence="5">
    <location>
        <begin position="71"/>
        <end position="142"/>
    </location>
</feature>
<evidence type="ECO:0000256" key="3">
    <source>
        <dbReference type="ARBA" id="ARBA00035647"/>
    </source>
</evidence>
<dbReference type="Pfam" id="PF08213">
    <property type="entry name" value="COX24_C"/>
    <property type="match status" value="1"/>
</dbReference>
<comment type="subcellular location">
    <subcellularLocation>
        <location evidence="1">Mitochondrion</location>
    </subcellularLocation>
</comment>
<keyword evidence="8" id="KW-1185">Reference proteome</keyword>
<gene>
    <name evidence="7" type="ORF">DM02DRAFT_624791</name>
</gene>
<accession>A0A2V1E340</accession>
<dbReference type="OrthoDB" id="5364404at2759"/>
<feature type="compositionally biased region" description="Polar residues" evidence="5">
    <location>
        <begin position="85"/>
        <end position="109"/>
    </location>
</feature>
<evidence type="ECO:0000259" key="6">
    <source>
        <dbReference type="SMART" id="SM01155"/>
    </source>
</evidence>
<reference evidence="7 8" key="1">
    <citation type="journal article" date="2018" name="Sci. Rep.">
        <title>Comparative genomics provides insights into the lifestyle and reveals functional heterogeneity of dark septate endophytic fungi.</title>
        <authorList>
            <person name="Knapp D.G."/>
            <person name="Nemeth J.B."/>
            <person name="Barry K."/>
            <person name="Hainaut M."/>
            <person name="Henrissat B."/>
            <person name="Johnson J."/>
            <person name="Kuo A."/>
            <person name="Lim J.H.P."/>
            <person name="Lipzen A."/>
            <person name="Nolan M."/>
            <person name="Ohm R.A."/>
            <person name="Tamas L."/>
            <person name="Grigoriev I.V."/>
            <person name="Spatafora J.W."/>
            <person name="Nagy L.G."/>
            <person name="Kovacs G.M."/>
        </authorList>
    </citation>
    <scope>NUCLEOTIDE SEQUENCE [LARGE SCALE GENOMIC DNA]</scope>
    <source>
        <strain evidence="7 8">DSE2036</strain>
    </source>
</reference>